<evidence type="ECO:0000256" key="1">
    <source>
        <dbReference type="SAM" id="Phobius"/>
    </source>
</evidence>
<keyword evidence="1" id="KW-1133">Transmembrane helix</keyword>
<evidence type="ECO:0000313" key="2">
    <source>
        <dbReference type="EMBL" id="GGW66510.1"/>
    </source>
</evidence>
<name>A0ABQ2WR13_9ALTE</name>
<dbReference type="EMBL" id="BMYR01000009">
    <property type="protein sequence ID" value="GGW66510.1"/>
    <property type="molecule type" value="Genomic_DNA"/>
</dbReference>
<dbReference type="Proteomes" id="UP000634667">
    <property type="component" value="Unassembled WGS sequence"/>
</dbReference>
<evidence type="ECO:0000313" key="3">
    <source>
        <dbReference type="Proteomes" id="UP000634667"/>
    </source>
</evidence>
<organism evidence="2 3">
    <name type="scientific">Alishewanella tabrizica</name>
    <dbReference type="NCBI Taxonomy" id="671278"/>
    <lineage>
        <taxon>Bacteria</taxon>
        <taxon>Pseudomonadati</taxon>
        <taxon>Pseudomonadota</taxon>
        <taxon>Gammaproteobacteria</taxon>
        <taxon>Alteromonadales</taxon>
        <taxon>Alteromonadaceae</taxon>
        <taxon>Alishewanella</taxon>
    </lineage>
</organism>
<sequence>MKTASNSAKIDLDALKTSWQSSQGEPPTVALSKLKNRLRLRWLSVIVELISIAAIALLLLYVAQDFQSSMQRIYFGFFFMVWLLTTLLWFPLRLKTLWRNGDSTAAILEHARRYNRGQELGGYIGAIVSLVTFVFATGWFVVQGILAEQHLTHYLLQQQPGLLFILLWCGGFTLLGLWQLSRAKYQKIKLQQLREALAD</sequence>
<comment type="caution">
    <text evidence="2">The sequence shown here is derived from an EMBL/GenBank/DDBJ whole genome shotgun (WGS) entry which is preliminary data.</text>
</comment>
<keyword evidence="1" id="KW-0472">Membrane</keyword>
<feature type="transmembrane region" description="Helical" evidence="1">
    <location>
        <begin position="73"/>
        <end position="92"/>
    </location>
</feature>
<feature type="transmembrane region" description="Helical" evidence="1">
    <location>
        <begin position="162"/>
        <end position="180"/>
    </location>
</feature>
<keyword evidence="1" id="KW-0812">Transmembrane</keyword>
<protein>
    <submittedName>
        <fullName evidence="2">Uncharacterized protein</fullName>
    </submittedName>
</protein>
<dbReference type="RefSeq" id="WP_189483379.1">
    <property type="nucleotide sequence ID" value="NZ_BMYR01000009.1"/>
</dbReference>
<keyword evidence="3" id="KW-1185">Reference proteome</keyword>
<reference evidence="3" key="1">
    <citation type="journal article" date="2019" name="Int. J. Syst. Evol. Microbiol.">
        <title>The Global Catalogue of Microorganisms (GCM) 10K type strain sequencing project: providing services to taxonomists for standard genome sequencing and annotation.</title>
        <authorList>
            <consortium name="The Broad Institute Genomics Platform"/>
            <consortium name="The Broad Institute Genome Sequencing Center for Infectious Disease"/>
            <person name="Wu L."/>
            <person name="Ma J."/>
        </authorList>
    </citation>
    <scope>NUCLEOTIDE SEQUENCE [LARGE SCALE GENOMIC DNA]</scope>
    <source>
        <strain evidence="3">KCTC 23723</strain>
    </source>
</reference>
<accession>A0ABQ2WR13</accession>
<feature type="transmembrane region" description="Helical" evidence="1">
    <location>
        <begin position="42"/>
        <end position="61"/>
    </location>
</feature>
<feature type="transmembrane region" description="Helical" evidence="1">
    <location>
        <begin position="120"/>
        <end position="142"/>
    </location>
</feature>
<proteinExistence type="predicted"/>
<gene>
    <name evidence="2" type="ORF">GCM10008111_23100</name>
</gene>